<evidence type="ECO:0000313" key="6">
    <source>
        <dbReference type="EMBL" id="BBH26865.1"/>
    </source>
</evidence>
<dbReference type="EMBL" id="AP019309">
    <property type="protein sequence ID" value="BBH26853.1"/>
    <property type="molecule type" value="Genomic_DNA"/>
</dbReference>
<dbReference type="EMBL" id="AP019309">
    <property type="protein sequence ID" value="BBH25243.1"/>
    <property type="molecule type" value="Genomic_DNA"/>
</dbReference>
<dbReference type="InParanoid" id="A0A3G9JJS5"/>
<feature type="coiled-coil region" evidence="1">
    <location>
        <begin position="74"/>
        <end position="115"/>
    </location>
</feature>
<dbReference type="KEGG" id="ebm:SG0102_17990"/>
<evidence type="ECO:0000313" key="8">
    <source>
        <dbReference type="Proteomes" id="UP000268059"/>
    </source>
</evidence>
<feature type="region of interest" description="Disordered" evidence="2">
    <location>
        <begin position="28"/>
        <end position="70"/>
    </location>
</feature>
<dbReference type="RefSeq" id="WP_125118209.1">
    <property type="nucleotide sequence ID" value="NZ_AP019309.1"/>
</dbReference>
<evidence type="ECO:0000256" key="1">
    <source>
        <dbReference type="SAM" id="Coils"/>
    </source>
</evidence>
<dbReference type="OrthoDB" id="2157903at2"/>
<proteinExistence type="predicted"/>
<dbReference type="EMBL" id="AP019309">
    <property type="protein sequence ID" value="BBH26865.1"/>
    <property type="molecule type" value="Genomic_DNA"/>
</dbReference>
<dbReference type="KEGG" id="ebm:SG0102_01770"/>
<evidence type="ECO:0000256" key="2">
    <source>
        <dbReference type="SAM" id="MobiDB-lite"/>
    </source>
</evidence>
<dbReference type="EMBL" id="AP019309">
    <property type="protein sequence ID" value="BBH26950.1"/>
    <property type="molecule type" value="Genomic_DNA"/>
</dbReference>
<evidence type="ECO:0000313" key="7">
    <source>
        <dbReference type="EMBL" id="BBH26950.1"/>
    </source>
</evidence>
<dbReference type="KEGG" id="ebm:SG0102_18840"/>
<feature type="compositionally biased region" description="Basic and acidic residues" evidence="2">
    <location>
        <begin position="59"/>
        <end position="70"/>
    </location>
</feature>
<organism evidence="3 8">
    <name type="scientific">Intestinibaculum porci</name>
    <dbReference type="NCBI Taxonomy" id="2487118"/>
    <lineage>
        <taxon>Bacteria</taxon>
        <taxon>Bacillati</taxon>
        <taxon>Bacillota</taxon>
        <taxon>Erysipelotrichia</taxon>
        <taxon>Erysipelotrichales</taxon>
        <taxon>Erysipelotrichaceae</taxon>
        <taxon>Intestinibaculum</taxon>
    </lineage>
</organism>
<dbReference type="EMBL" id="AP019309">
    <property type="protein sequence ID" value="BBH25277.1"/>
    <property type="molecule type" value="Genomic_DNA"/>
</dbReference>
<evidence type="ECO:0000313" key="5">
    <source>
        <dbReference type="EMBL" id="BBH26853.1"/>
    </source>
</evidence>
<protein>
    <submittedName>
        <fullName evidence="3">Uncharacterized protein</fullName>
    </submittedName>
</protein>
<sequence>MAIIKQTNKTTGITYVYESKSYWDPEKKQARSKRKLIGKIDPETGKMVPTGKKGPQKKKSGEPSAAERRQSAELARLKKENMDQMILITDLRKQIESLSSQNTKLKQLISEIRQLTVSSEEI</sequence>
<dbReference type="Proteomes" id="UP000268059">
    <property type="component" value="Chromosome"/>
</dbReference>
<name>A0A3G9JJS5_9FIRM</name>
<evidence type="ECO:0000313" key="3">
    <source>
        <dbReference type="EMBL" id="BBH25243.1"/>
    </source>
</evidence>
<evidence type="ECO:0000313" key="4">
    <source>
        <dbReference type="EMBL" id="BBH25277.1"/>
    </source>
</evidence>
<dbReference type="KEGG" id="ebm:SG0102_17870"/>
<reference evidence="3 8" key="1">
    <citation type="submission" date="2018-11" db="EMBL/GenBank/DDBJ databases">
        <title>Novel Erysipelotrichaceae bacterium isolated from small intestine of a swine.</title>
        <authorList>
            <person name="Kim J.S."/>
            <person name="Choe H."/>
            <person name="Lee Y.R."/>
            <person name="Kim K.M."/>
            <person name="Park D.S."/>
        </authorList>
    </citation>
    <scope>NUCLEOTIDE SEQUENCE [LARGE SCALE GENOMIC DNA]</scope>
    <source>
        <strain evidence="3 8">SG0102</strain>
    </source>
</reference>
<gene>
    <name evidence="3" type="ORF">SG0102_01770</name>
    <name evidence="4" type="ORF">SG0102_02110</name>
    <name evidence="5" type="ORF">SG0102_17870</name>
    <name evidence="6" type="ORF">SG0102_17990</name>
    <name evidence="7" type="ORF">SG0102_18840</name>
</gene>
<dbReference type="KEGG" id="ebm:SG0102_02110"/>
<accession>A0A3G9JJS5</accession>
<keyword evidence="1" id="KW-0175">Coiled coil</keyword>
<dbReference type="AlphaFoldDB" id="A0A3G9JJS5"/>
<keyword evidence="8" id="KW-1185">Reference proteome</keyword>